<organism evidence="8 9">
    <name type="scientific">Capnocytophaga granulosa</name>
    <dbReference type="NCBI Taxonomy" id="45242"/>
    <lineage>
        <taxon>Bacteria</taxon>
        <taxon>Pseudomonadati</taxon>
        <taxon>Bacteroidota</taxon>
        <taxon>Flavobacteriia</taxon>
        <taxon>Flavobacteriales</taxon>
        <taxon>Flavobacteriaceae</taxon>
        <taxon>Capnocytophaga</taxon>
    </lineage>
</organism>
<dbReference type="GO" id="GO:0000287">
    <property type="term" value="F:magnesium ion binding"/>
    <property type="evidence" value="ECO:0007669"/>
    <property type="project" value="UniProtKB-UniRule"/>
</dbReference>
<dbReference type="EMBL" id="FNND01000008">
    <property type="protein sequence ID" value="SDX09004.1"/>
    <property type="molecule type" value="Genomic_DNA"/>
</dbReference>
<dbReference type="GO" id="GO:0006085">
    <property type="term" value="P:acetyl-CoA biosynthetic process"/>
    <property type="evidence" value="ECO:0007669"/>
    <property type="project" value="UniProtKB-UniRule"/>
</dbReference>
<comment type="function">
    <text evidence="6">Catalyzes the formation of acetyl phosphate from acetate and ATP. Can also catalyze the reverse reaction.</text>
</comment>
<feature type="binding site" evidence="6">
    <location>
        <begin position="331"/>
        <end position="335"/>
    </location>
    <ligand>
        <name>ATP</name>
        <dbReference type="ChEBI" id="CHEBI:30616"/>
    </ligand>
</feature>
<comment type="caution">
    <text evidence="8">The sequence shown here is derived from an EMBL/GenBank/DDBJ whole genome shotgun (WGS) entry which is preliminary data.</text>
</comment>
<evidence type="ECO:0000256" key="2">
    <source>
        <dbReference type="ARBA" id="ARBA00022679"/>
    </source>
</evidence>
<keyword evidence="6" id="KW-0479">Metal-binding</keyword>
<dbReference type="AlphaFoldDB" id="A0A1H2YWH9"/>
<dbReference type="EC" id="2.7.2.1" evidence="6"/>
<feature type="binding site" evidence="6">
    <location>
        <position position="14"/>
    </location>
    <ligand>
        <name>ATP</name>
        <dbReference type="ChEBI" id="CHEBI:30616"/>
    </ligand>
</feature>
<feature type="binding site" evidence="6">
    <location>
        <begin position="283"/>
        <end position="285"/>
    </location>
    <ligand>
        <name>ATP</name>
        <dbReference type="ChEBI" id="CHEBI:30616"/>
    </ligand>
</feature>
<dbReference type="PROSITE" id="PS01075">
    <property type="entry name" value="ACETATE_KINASE_1"/>
    <property type="match status" value="1"/>
</dbReference>
<keyword evidence="3 6" id="KW-0547">Nucleotide-binding</keyword>
<dbReference type="SUPFAM" id="SSF53067">
    <property type="entry name" value="Actin-like ATPase domain"/>
    <property type="match status" value="2"/>
</dbReference>
<keyword evidence="6" id="KW-0963">Cytoplasm</keyword>
<dbReference type="PRINTS" id="PR00471">
    <property type="entry name" value="ACETATEKNASE"/>
</dbReference>
<feature type="binding site" evidence="6">
    <location>
        <position position="7"/>
    </location>
    <ligand>
        <name>Mg(2+)</name>
        <dbReference type="ChEBI" id="CHEBI:18420"/>
    </ligand>
</feature>
<dbReference type="GO" id="GO:0005524">
    <property type="term" value="F:ATP binding"/>
    <property type="evidence" value="ECO:0007669"/>
    <property type="project" value="UniProtKB-KW"/>
</dbReference>
<dbReference type="GO" id="GO:0008776">
    <property type="term" value="F:acetate kinase activity"/>
    <property type="evidence" value="ECO:0007669"/>
    <property type="project" value="UniProtKB-UniRule"/>
</dbReference>
<dbReference type="GeneID" id="85016042"/>
<dbReference type="RefSeq" id="WP_016421113.1">
    <property type="nucleotide sequence ID" value="NZ_FNND01000008.1"/>
</dbReference>
<evidence type="ECO:0000256" key="5">
    <source>
        <dbReference type="ARBA" id="ARBA00022840"/>
    </source>
</evidence>
<dbReference type="Gene3D" id="3.30.420.40">
    <property type="match status" value="2"/>
</dbReference>
<dbReference type="UniPathway" id="UPA00340">
    <property type="reaction ID" value="UER00458"/>
</dbReference>
<keyword evidence="6" id="KW-0460">Magnesium</keyword>
<comment type="pathway">
    <text evidence="6">Metabolic intermediate biosynthesis; acetyl-CoA biosynthesis; acetyl-CoA from acetate: step 1/2.</text>
</comment>
<dbReference type="InterPro" id="IPR023865">
    <property type="entry name" value="Aliphatic_acid_kinase_CS"/>
</dbReference>
<reference evidence="8 9" key="1">
    <citation type="submission" date="2016-10" db="EMBL/GenBank/DDBJ databases">
        <authorList>
            <person name="Varghese N."/>
            <person name="Submissions S."/>
        </authorList>
    </citation>
    <scope>NUCLEOTIDE SEQUENCE [LARGE SCALE GENOMIC DNA]</scope>
    <source>
        <strain evidence="8 9">DSM 11449</strain>
    </source>
</reference>
<evidence type="ECO:0000256" key="1">
    <source>
        <dbReference type="ARBA" id="ARBA00008748"/>
    </source>
</evidence>
<dbReference type="Pfam" id="PF00871">
    <property type="entry name" value="Acetate_kinase"/>
    <property type="match status" value="1"/>
</dbReference>
<keyword evidence="5 6" id="KW-0067">ATP-binding</keyword>
<dbReference type="OrthoDB" id="9802453at2"/>
<dbReference type="PIRSF" id="PIRSF000722">
    <property type="entry name" value="Acetate_prop_kin"/>
    <property type="match status" value="1"/>
</dbReference>
<dbReference type="PANTHER" id="PTHR21060:SF15">
    <property type="entry name" value="ACETATE KINASE-RELATED"/>
    <property type="match status" value="1"/>
</dbReference>
<feature type="binding site" evidence="6">
    <location>
        <begin position="209"/>
        <end position="213"/>
    </location>
    <ligand>
        <name>ATP</name>
        <dbReference type="ChEBI" id="CHEBI:30616"/>
    </ligand>
</feature>
<keyword evidence="2 6" id="KW-0808">Transferase</keyword>
<dbReference type="InterPro" id="IPR000890">
    <property type="entry name" value="Aliphatic_acid_kin_short-chain"/>
</dbReference>
<evidence type="ECO:0000256" key="4">
    <source>
        <dbReference type="ARBA" id="ARBA00022777"/>
    </source>
</evidence>
<feature type="binding site" evidence="6">
    <location>
        <position position="387"/>
    </location>
    <ligand>
        <name>Mg(2+)</name>
        <dbReference type="ChEBI" id="CHEBI:18420"/>
    </ligand>
</feature>
<name>A0A1H2YWH9_9FLAO</name>
<gene>
    <name evidence="6" type="primary">ackA</name>
    <name evidence="8" type="ORF">SAMN05444420_10831</name>
</gene>
<proteinExistence type="inferred from homology"/>
<comment type="catalytic activity">
    <reaction evidence="6">
        <text>acetate + ATP = acetyl phosphate + ADP</text>
        <dbReference type="Rhea" id="RHEA:11352"/>
        <dbReference type="ChEBI" id="CHEBI:22191"/>
        <dbReference type="ChEBI" id="CHEBI:30089"/>
        <dbReference type="ChEBI" id="CHEBI:30616"/>
        <dbReference type="ChEBI" id="CHEBI:456216"/>
        <dbReference type="EC" id="2.7.2.1"/>
    </reaction>
</comment>
<dbReference type="HAMAP" id="MF_00020">
    <property type="entry name" value="Acetate_kinase"/>
    <property type="match status" value="1"/>
</dbReference>
<comment type="similarity">
    <text evidence="1 6 7">Belongs to the acetokinase family.</text>
</comment>
<comment type="cofactor">
    <cofactor evidence="6">
        <name>Mg(2+)</name>
        <dbReference type="ChEBI" id="CHEBI:18420"/>
    </cofactor>
    <cofactor evidence="6">
        <name>Mn(2+)</name>
        <dbReference type="ChEBI" id="CHEBI:29035"/>
    </cofactor>
    <text evidence="6">Mg(2+). Can also accept Mn(2+).</text>
</comment>
<feature type="binding site" evidence="6">
    <location>
        <position position="94"/>
    </location>
    <ligand>
        <name>substrate</name>
    </ligand>
</feature>
<dbReference type="InterPro" id="IPR004372">
    <property type="entry name" value="Ac/propionate_kinase"/>
</dbReference>
<feature type="site" description="Transition state stabilizer" evidence="6">
    <location>
        <position position="243"/>
    </location>
</feature>
<dbReference type="CDD" id="cd24010">
    <property type="entry name" value="ASKHA_NBD_AcK_PK"/>
    <property type="match status" value="1"/>
</dbReference>
<evidence type="ECO:0000313" key="9">
    <source>
        <dbReference type="Proteomes" id="UP000182771"/>
    </source>
</evidence>
<keyword evidence="9" id="KW-1185">Reference proteome</keyword>
<evidence type="ECO:0000313" key="8">
    <source>
        <dbReference type="EMBL" id="SDX09004.1"/>
    </source>
</evidence>
<comment type="subunit">
    <text evidence="6">Homodimer.</text>
</comment>
<feature type="site" description="Transition state stabilizer" evidence="6">
    <location>
        <position position="183"/>
    </location>
</feature>
<accession>A0A1H2YWH9</accession>
<evidence type="ECO:0000256" key="7">
    <source>
        <dbReference type="RuleBase" id="RU003835"/>
    </source>
</evidence>
<evidence type="ECO:0000256" key="6">
    <source>
        <dbReference type="HAMAP-Rule" id="MF_00020"/>
    </source>
</evidence>
<dbReference type="NCBIfam" id="TIGR00016">
    <property type="entry name" value="ackA"/>
    <property type="match status" value="1"/>
</dbReference>
<protein>
    <recommendedName>
        <fullName evidence="6">Acetate kinase</fullName>
        <ecNumber evidence="6">2.7.2.1</ecNumber>
    </recommendedName>
    <alternativeName>
        <fullName evidence="6">Acetokinase</fullName>
    </alternativeName>
</protein>
<keyword evidence="4 6" id="KW-0418">Kinase</keyword>
<comment type="subcellular location">
    <subcellularLocation>
        <location evidence="6">Cytoplasm</location>
    </subcellularLocation>
</comment>
<dbReference type="PANTHER" id="PTHR21060">
    <property type="entry name" value="ACETATE KINASE"/>
    <property type="match status" value="1"/>
</dbReference>
<sequence>MKVLIINGGSSSFKYQLIEMDTETVLAKGLAERIGLEQSKITHEYWEKGEKHKISKETHFPTHEEAFKVIAQYLTDKEFGVIKSTSEVKYIGHRVVHGGKFTAPVRVTPEVIEELRKVIPLAPLHNPASIIGIEAAQKIFPKETEHFTVFDTAFHQTMPEKAFRYAIPNHYYTEDKIRVYGFHGISHKYVDARTRRHFNNPKMRNITLHLGNGASMAAVNEEGHCIDTSMGFGPGDGLIMGTRAGNIDSTVIFFLGEKGLSTQEISKIVNSESGMKGLIGSPDARDLETLVNQNDPKGKLCLDMYAYRIKKFIGAYIMALGGLDSLIFTAGVGENSAMIREAVCEGLEYFGIKLDKEKNVNLNHPSDIVEIEAADSKVKIVVVATNEEIQIARDVLSLV</sequence>
<feature type="active site" description="Proton donor/acceptor" evidence="6">
    <location>
        <position position="151"/>
    </location>
</feature>
<dbReference type="Proteomes" id="UP000182771">
    <property type="component" value="Unassembled WGS sequence"/>
</dbReference>
<evidence type="ECO:0000256" key="3">
    <source>
        <dbReference type="ARBA" id="ARBA00022741"/>
    </source>
</evidence>
<dbReference type="InterPro" id="IPR043129">
    <property type="entry name" value="ATPase_NBD"/>
</dbReference>
<dbReference type="GO" id="GO:0005737">
    <property type="term" value="C:cytoplasm"/>
    <property type="evidence" value="ECO:0007669"/>
    <property type="project" value="UniProtKB-SubCell"/>
</dbReference>
<dbReference type="GO" id="GO:0006083">
    <property type="term" value="P:acetate metabolic process"/>
    <property type="evidence" value="ECO:0007669"/>
    <property type="project" value="TreeGrafter"/>
</dbReference>